<dbReference type="EnsemblPlants" id="TuG1812G0100001334.01.T01">
    <property type="protein sequence ID" value="TuG1812G0100001334.01.T01.cds467157"/>
    <property type="gene ID" value="TuG1812G0100001334.01"/>
</dbReference>
<evidence type="ECO:0000313" key="2">
    <source>
        <dbReference type="Proteomes" id="UP000015106"/>
    </source>
</evidence>
<reference evidence="1" key="3">
    <citation type="submission" date="2022-06" db="UniProtKB">
        <authorList>
            <consortium name="EnsemblPlants"/>
        </authorList>
    </citation>
    <scope>IDENTIFICATION</scope>
</reference>
<accession>A0A8R7NZM6</accession>
<keyword evidence="2" id="KW-1185">Reference proteome</keyword>
<organism evidence="1 2">
    <name type="scientific">Triticum urartu</name>
    <name type="common">Red wild einkorn</name>
    <name type="synonym">Crithodium urartu</name>
    <dbReference type="NCBI Taxonomy" id="4572"/>
    <lineage>
        <taxon>Eukaryota</taxon>
        <taxon>Viridiplantae</taxon>
        <taxon>Streptophyta</taxon>
        <taxon>Embryophyta</taxon>
        <taxon>Tracheophyta</taxon>
        <taxon>Spermatophyta</taxon>
        <taxon>Magnoliopsida</taxon>
        <taxon>Liliopsida</taxon>
        <taxon>Poales</taxon>
        <taxon>Poaceae</taxon>
        <taxon>BOP clade</taxon>
        <taxon>Pooideae</taxon>
        <taxon>Triticodae</taxon>
        <taxon>Triticeae</taxon>
        <taxon>Triticinae</taxon>
        <taxon>Triticum</taxon>
    </lineage>
</organism>
<name>A0A8R7NZM6_TRIUA</name>
<protein>
    <submittedName>
        <fullName evidence="1">Uncharacterized protein</fullName>
    </submittedName>
</protein>
<proteinExistence type="predicted"/>
<evidence type="ECO:0000313" key="1">
    <source>
        <dbReference type="EnsemblPlants" id="TuG1812G0100001334.01.T01.cds467157"/>
    </source>
</evidence>
<dbReference type="Proteomes" id="UP000015106">
    <property type="component" value="Chromosome 1"/>
</dbReference>
<dbReference type="Gramene" id="TuG1812G0100001334.01.T01">
    <property type="protein sequence ID" value="TuG1812G0100001334.01.T01.cds467157"/>
    <property type="gene ID" value="TuG1812G0100001334.01"/>
</dbReference>
<dbReference type="AlphaFoldDB" id="A0A8R7NZM6"/>
<reference evidence="2" key="1">
    <citation type="journal article" date="2013" name="Nature">
        <title>Draft genome of the wheat A-genome progenitor Triticum urartu.</title>
        <authorList>
            <person name="Ling H.Q."/>
            <person name="Zhao S."/>
            <person name="Liu D."/>
            <person name="Wang J."/>
            <person name="Sun H."/>
            <person name="Zhang C."/>
            <person name="Fan H."/>
            <person name="Li D."/>
            <person name="Dong L."/>
            <person name="Tao Y."/>
            <person name="Gao C."/>
            <person name="Wu H."/>
            <person name="Li Y."/>
            <person name="Cui Y."/>
            <person name="Guo X."/>
            <person name="Zheng S."/>
            <person name="Wang B."/>
            <person name="Yu K."/>
            <person name="Liang Q."/>
            <person name="Yang W."/>
            <person name="Lou X."/>
            <person name="Chen J."/>
            <person name="Feng M."/>
            <person name="Jian J."/>
            <person name="Zhang X."/>
            <person name="Luo G."/>
            <person name="Jiang Y."/>
            <person name="Liu J."/>
            <person name="Wang Z."/>
            <person name="Sha Y."/>
            <person name="Zhang B."/>
            <person name="Wu H."/>
            <person name="Tang D."/>
            <person name="Shen Q."/>
            <person name="Xue P."/>
            <person name="Zou S."/>
            <person name="Wang X."/>
            <person name="Liu X."/>
            <person name="Wang F."/>
            <person name="Yang Y."/>
            <person name="An X."/>
            <person name="Dong Z."/>
            <person name="Zhang K."/>
            <person name="Zhang X."/>
            <person name="Luo M.C."/>
            <person name="Dvorak J."/>
            <person name="Tong Y."/>
            <person name="Wang J."/>
            <person name="Yang H."/>
            <person name="Li Z."/>
            <person name="Wang D."/>
            <person name="Zhang A."/>
            <person name="Wang J."/>
        </authorList>
    </citation>
    <scope>NUCLEOTIDE SEQUENCE</scope>
    <source>
        <strain evidence="2">cv. G1812</strain>
    </source>
</reference>
<sequence length="70" mass="8005">MTNPVLSFHTWTSRDKWGVFHPLEYIHKKSINFLAQKKLNLFAKGIPKHLDTCSAETIPSPSISDKLPSR</sequence>
<reference evidence="1" key="2">
    <citation type="submission" date="2018-03" db="EMBL/GenBank/DDBJ databases">
        <title>The Triticum urartu genome reveals the dynamic nature of wheat genome evolution.</title>
        <authorList>
            <person name="Ling H."/>
            <person name="Ma B."/>
            <person name="Shi X."/>
            <person name="Liu H."/>
            <person name="Dong L."/>
            <person name="Sun H."/>
            <person name="Cao Y."/>
            <person name="Gao Q."/>
            <person name="Zheng S."/>
            <person name="Li Y."/>
            <person name="Yu Y."/>
            <person name="Du H."/>
            <person name="Qi M."/>
            <person name="Li Y."/>
            <person name="Yu H."/>
            <person name="Cui Y."/>
            <person name="Wang N."/>
            <person name="Chen C."/>
            <person name="Wu H."/>
            <person name="Zhao Y."/>
            <person name="Zhang J."/>
            <person name="Li Y."/>
            <person name="Zhou W."/>
            <person name="Zhang B."/>
            <person name="Hu W."/>
            <person name="Eijk M."/>
            <person name="Tang J."/>
            <person name="Witsenboer H."/>
            <person name="Zhao S."/>
            <person name="Li Z."/>
            <person name="Zhang A."/>
            <person name="Wang D."/>
            <person name="Liang C."/>
        </authorList>
    </citation>
    <scope>NUCLEOTIDE SEQUENCE [LARGE SCALE GENOMIC DNA]</scope>
    <source>
        <strain evidence="1">cv. G1812</strain>
    </source>
</reference>